<evidence type="ECO:0000313" key="2">
    <source>
        <dbReference type="Proteomes" id="UP000192906"/>
    </source>
</evidence>
<name>A0A1X7D5C9_9BACT</name>
<sequence>MRLLLSFIIFILSFSTAVPMSYGAQLKRKVMVLYNSAEKQNAQGNLFVEGFAMPLNYLGILYEVRDVNKRPLPDAKQMEQCIGIFTTFADEFMEKPEDYLKWLINQQENGRKVIIAGSFGARQNLNNDAVDPALVKRVYSNLGFSWQGNATNNSVRLVYDNIDPKEMNFERNLPLFPPRYAQIIAVDDHVKPWVTVKIKDNPNSSGVAVAAGPKGGIALDGYMRWQDPVTFIEQWYLNPFDFLQQSLNLKGIPALTPTTLNGLRVAFAHIDGDGFAGYTEIDKNKNCAEILMERIFSRYDFPNSASVIAGEIDPDVKGSPANVLLARTLFEMKNIEPASHSYTHPFAWNKKLRESPEYKDEFVVGQYEKAGYKFNATYEIVDSCKYISTDLTPPDHPCKTLFWSGMCDPVGSQAEIVKKAGLLNLNGGDTIFDASHNSYFGVSPLYKPLGEQSQIYTGQANENILTNLWAGPYFGFRNIVETMKRTGTPRRVMPIDIYYHFYSGEKFASLKALEDVYDWVVSQNCAKVYASAYIKMVNGYLSGKIDIIDADHFVISDYDDCLSLRLDGADKVPDLANCKNIIGYDIEPEGIFVHLNPGTGKAELVLSSNIKVNDGVAYIKSGSGWIKDFKRSERGVRFIFECFNKGKIVVAGLKPDHKFKIVGNNFSAMEVTSSNRGEVLLQDVTSGPLEISLI</sequence>
<organism evidence="1 2">
    <name type="scientific">Desulfovibrio gilichinskyi</name>
    <dbReference type="NCBI Taxonomy" id="1519643"/>
    <lineage>
        <taxon>Bacteria</taxon>
        <taxon>Pseudomonadati</taxon>
        <taxon>Thermodesulfobacteriota</taxon>
        <taxon>Desulfovibrionia</taxon>
        <taxon>Desulfovibrionales</taxon>
        <taxon>Desulfovibrionaceae</taxon>
        <taxon>Desulfovibrio</taxon>
    </lineage>
</organism>
<evidence type="ECO:0008006" key="3">
    <source>
        <dbReference type="Google" id="ProtNLM"/>
    </source>
</evidence>
<dbReference type="AlphaFoldDB" id="A0A1X7D5C9"/>
<dbReference type="EMBL" id="FWZU01000002">
    <property type="protein sequence ID" value="SMF09163.1"/>
    <property type="molecule type" value="Genomic_DNA"/>
</dbReference>
<accession>A0A1X7D5C9</accession>
<dbReference type="PANTHER" id="PTHR35882">
    <property type="entry name" value="PELA"/>
    <property type="match status" value="1"/>
</dbReference>
<dbReference type="Proteomes" id="UP000192906">
    <property type="component" value="Unassembled WGS sequence"/>
</dbReference>
<proteinExistence type="predicted"/>
<dbReference type="PANTHER" id="PTHR35882:SF1">
    <property type="match status" value="1"/>
</dbReference>
<evidence type="ECO:0000313" key="1">
    <source>
        <dbReference type="EMBL" id="SMF09163.1"/>
    </source>
</evidence>
<dbReference type="STRING" id="1519643.SAMN06295933_1670"/>
<reference evidence="2" key="1">
    <citation type="submission" date="2017-04" db="EMBL/GenBank/DDBJ databases">
        <authorList>
            <person name="Varghese N."/>
            <person name="Submissions S."/>
        </authorList>
    </citation>
    <scope>NUCLEOTIDE SEQUENCE [LARGE SCALE GENOMIC DNA]</scope>
    <source>
        <strain evidence="2">K3S</strain>
    </source>
</reference>
<dbReference type="CDD" id="cd10922">
    <property type="entry name" value="CE4_PelA_like_C"/>
    <property type="match status" value="1"/>
</dbReference>
<gene>
    <name evidence="1" type="ORF">SAMN06295933_1670</name>
</gene>
<keyword evidence="2" id="KW-1185">Reference proteome</keyword>
<protein>
    <recommendedName>
        <fullName evidence="3">Polysaccharide deacetylase</fullName>
    </recommendedName>
</protein>